<sequence length="366" mass="41915">MSPLKIQLQAFRRRVVAGSFPQYSDLAAGLRGLRFVQADPIRSPARAQDLMLRHRVDAYVSGDLEETYPQLDAEEGYLFAYGFMQPKVWQDLHTKPPVGKLKALERQVLAFVKKHGEVHPRALAESFGSRSVTNYWGGQSQATKRVLEDLHDEGHLRISRRQKGVRIYAAAEHSRPKEANPEARYARLAMTTAQVFGPTTKSFLLSELKSLTHLVPKRKEREGIVDQLVASGQLAEVEVDGLRYLLQPDHWQSDAVPDRVRILAPFDPLVRNRQRFEQLWGWSYRFEAYVPASKRERGYYAMPLLWREKVIGWANAKVVDERLQVEIGYVSEPTSSLKFRRALEAEIEAMTNFLGLQSGVWALNFR</sequence>
<dbReference type="PANTHER" id="PTHR30528">
    <property type="entry name" value="CYTOPLASMIC PROTEIN"/>
    <property type="match status" value="1"/>
</dbReference>
<dbReference type="RefSeq" id="WP_319834359.1">
    <property type="nucleotide sequence ID" value="NZ_CP138858.1"/>
</dbReference>
<evidence type="ECO:0000313" key="1">
    <source>
        <dbReference type="EMBL" id="WPJ97517.1"/>
    </source>
</evidence>
<dbReference type="EMBL" id="CP138858">
    <property type="protein sequence ID" value="WPJ97517.1"/>
    <property type="molecule type" value="Genomic_DNA"/>
</dbReference>
<evidence type="ECO:0000313" key="2">
    <source>
        <dbReference type="Proteomes" id="UP001324993"/>
    </source>
</evidence>
<dbReference type="Pfam" id="PF06224">
    <property type="entry name" value="AlkZ-like"/>
    <property type="match status" value="1"/>
</dbReference>
<dbReference type="PANTHER" id="PTHR30528:SF0">
    <property type="entry name" value="CYTOPLASMIC PROTEIN"/>
    <property type="match status" value="1"/>
</dbReference>
<accession>A0ABZ0RN26</accession>
<organism evidence="1 2">
    <name type="scientific">Coraliomargarita algicola</name>
    <dbReference type="NCBI Taxonomy" id="3092156"/>
    <lineage>
        <taxon>Bacteria</taxon>
        <taxon>Pseudomonadati</taxon>
        <taxon>Verrucomicrobiota</taxon>
        <taxon>Opitutia</taxon>
        <taxon>Puniceicoccales</taxon>
        <taxon>Coraliomargaritaceae</taxon>
        <taxon>Coraliomargarita</taxon>
    </lineage>
</organism>
<reference evidence="1 2" key="1">
    <citation type="submission" date="2023-11" db="EMBL/GenBank/DDBJ databases">
        <title>Coraliomargarita sp. nov., isolated from marine algae.</title>
        <authorList>
            <person name="Lee J.K."/>
            <person name="Baek J.H."/>
            <person name="Kim J.M."/>
            <person name="Choi D.G."/>
            <person name="Jeon C.O."/>
        </authorList>
    </citation>
    <scope>NUCLEOTIDE SEQUENCE [LARGE SCALE GENOMIC DNA]</scope>
    <source>
        <strain evidence="1 2">J2-16</strain>
    </source>
</reference>
<gene>
    <name evidence="1" type="ORF">SH580_07315</name>
</gene>
<proteinExistence type="predicted"/>
<name>A0ABZ0RN26_9BACT</name>
<keyword evidence="2" id="KW-1185">Reference proteome</keyword>
<dbReference type="Proteomes" id="UP001324993">
    <property type="component" value="Chromosome"/>
</dbReference>
<protein>
    <submittedName>
        <fullName evidence="1">Crosslink repair DNA glycosylase YcaQ family protein</fullName>
    </submittedName>
</protein>
<dbReference type="InterPro" id="IPR009351">
    <property type="entry name" value="AlkZ-like"/>
</dbReference>